<dbReference type="Proteomes" id="UP000302139">
    <property type="component" value="Unassembled WGS sequence"/>
</dbReference>
<comment type="caution">
    <text evidence="1">The sequence shown here is derived from an EMBL/GenBank/DDBJ whole genome shotgun (WGS) entry which is preliminary data.</text>
</comment>
<dbReference type="EMBL" id="BJHX01000003">
    <property type="protein sequence ID" value="GDY69917.1"/>
    <property type="molecule type" value="Genomic_DNA"/>
</dbReference>
<evidence type="ECO:0000313" key="2">
    <source>
        <dbReference type="EMBL" id="GDY80182.1"/>
    </source>
</evidence>
<proteinExistence type="predicted"/>
<gene>
    <name evidence="1" type="ORF">SAV14893_093100</name>
    <name evidence="2" type="ORF">SAV31267_096670</name>
</gene>
<sequence length="88" mass="8742">MAAAEAFVGRAEGCSDLAYDVHVLRADYRCAGAGAEHAGGGLVIVSERHGDAGGTEGGHREEPAALDIGAAQVGGRQDGISLIGLIGI</sequence>
<reference evidence="2 3" key="1">
    <citation type="submission" date="2019-04" db="EMBL/GenBank/DDBJ databases">
        <title>Draft genome sequences of Streptomyces avermitilis ATCC 31267.</title>
        <authorList>
            <person name="Komaki H."/>
            <person name="Tamura T."/>
            <person name="Hosoyama A."/>
        </authorList>
    </citation>
    <scope>NUCLEOTIDE SEQUENCE [LARGE SCALE GENOMIC DNA]</scope>
    <source>
        <strain evidence="2 3">ATCC 31267</strain>
    </source>
</reference>
<evidence type="ECO:0000313" key="4">
    <source>
        <dbReference type="Proteomes" id="UP000302139"/>
    </source>
</evidence>
<organism evidence="1 4">
    <name type="scientific">Streptomyces avermitilis</name>
    <dbReference type="NCBI Taxonomy" id="33903"/>
    <lineage>
        <taxon>Bacteria</taxon>
        <taxon>Bacillati</taxon>
        <taxon>Actinomycetota</taxon>
        <taxon>Actinomycetes</taxon>
        <taxon>Kitasatosporales</taxon>
        <taxon>Streptomycetaceae</taxon>
        <taxon>Streptomyces</taxon>
    </lineage>
</organism>
<evidence type="ECO:0000313" key="1">
    <source>
        <dbReference type="EMBL" id="GDY69917.1"/>
    </source>
</evidence>
<evidence type="ECO:0000313" key="3">
    <source>
        <dbReference type="Proteomes" id="UP000299211"/>
    </source>
</evidence>
<accession>A0A4D4MEY0</accession>
<dbReference type="AlphaFoldDB" id="A0A4D4MEY0"/>
<dbReference type="Proteomes" id="UP000299211">
    <property type="component" value="Unassembled WGS sequence"/>
</dbReference>
<protein>
    <submittedName>
        <fullName evidence="1">Uncharacterized protein</fullName>
    </submittedName>
</protein>
<dbReference type="EMBL" id="BJHY01000002">
    <property type="protein sequence ID" value="GDY80182.1"/>
    <property type="molecule type" value="Genomic_DNA"/>
</dbReference>
<reference evidence="1 4" key="2">
    <citation type="submission" date="2019-04" db="EMBL/GenBank/DDBJ databases">
        <title>Draft genome sequences of Streptomyces avermitilis NBRC 14893.</title>
        <authorList>
            <person name="Komaki H."/>
            <person name="Tamura T."/>
            <person name="Hosoyama A."/>
        </authorList>
    </citation>
    <scope>NUCLEOTIDE SEQUENCE [LARGE SCALE GENOMIC DNA]</scope>
    <source>
        <strain evidence="1 4">NBRC 14893</strain>
    </source>
</reference>
<name>A0A4D4MEY0_STRAX</name>